<dbReference type="InterPro" id="IPR000281">
    <property type="entry name" value="HTH_RpiR"/>
</dbReference>
<dbReference type="PATRIC" id="fig|1423738.3.peg.216"/>
<sequence length="290" mass="32382">MVINMSVRGRILNAKGDLSEAERKVADYILTHQQQVLKMTIKELAKAANSSPASVIRLTKRLDIDSFTTLRILLSSDLTKNRTDPKDHEDIKKNEPLSSIKDKLLSSALQSIRETTDQVNEDEVNHLVDAIIHSQRLFIFGIGASYLAVENISQKWNRIGYPTVADNDLNALLPKIVNAGKKDVLWVISNSGESPEVLLAAQTAKKYHIKVVSLTRFGNNSLAKLSDISVHTSQPMESSNRIAATNSLLAQFMLIDIIFYFFVSKTFDKSAKALDISHAIVQEYKETMLK</sequence>
<dbReference type="InterPro" id="IPR009057">
    <property type="entry name" value="Homeodomain-like_sf"/>
</dbReference>
<dbReference type="AlphaFoldDB" id="A0A0R2BIB5"/>
<evidence type="ECO:0000256" key="3">
    <source>
        <dbReference type="ARBA" id="ARBA00023163"/>
    </source>
</evidence>
<comment type="caution">
    <text evidence="7">The sequence shown here is derived from an EMBL/GenBank/DDBJ whole genome shotgun (WGS) entry which is preliminary data.</text>
</comment>
<dbReference type="InterPro" id="IPR046348">
    <property type="entry name" value="SIS_dom_sf"/>
</dbReference>
<dbReference type="CDD" id="cd05013">
    <property type="entry name" value="SIS_RpiR"/>
    <property type="match status" value="1"/>
</dbReference>
<dbReference type="Pfam" id="PF01418">
    <property type="entry name" value="HTH_6"/>
    <property type="match status" value="1"/>
</dbReference>
<dbReference type="GO" id="GO:0003677">
    <property type="term" value="F:DNA binding"/>
    <property type="evidence" value="ECO:0007669"/>
    <property type="project" value="UniProtKB-KW"/>
</dbReference>
<keyword evidence="8" id="KW-1185">Reference proteome</keyword>
<gene>
    <name evidence="7" type="ORF">FC84_GL000215</name>
</gene>
<evidence type="ECO:0000259" key="6">
    <source>
        <dbReference type="PROSITE" id="PS51464"/>
    </source>
</evidence>
<dbReference type="Pfam" id="PF01380">
    <property type="entry name" value="SIS"/>
    <property type="match status" value="1"/>
</dbReference>
<protein>
    <submittedName>
        <fullName evidence="7">Transcriptional regulator</fullName>
    </submittedName>
</protein>
<dbReference type="EMBL" id="AYYK01000008">
    <property type="protein sequence ID" value="KRM79057.1"/>
    <property type="molecule type" value="Genomic_DNA"/>
</dbReference>
<dbReference type="Gene3D" id="3.40.50.10490">
    <property type="entry name" value="Glucose-6-phosphate isomerase like protein, domain 1"/>
    <property type="match status" value="1"/>
</dbReference>
<name>A0A0R2BIB5_9LACO</name>
<dbReference type="PROSITE" id="PS51071">
    <property type="entry name" value="HTH_RPIR"/>
    <property type="match status" value="1"/>
</dbReference>
<keyword evidence="2" id="KW-0238">DNA-binding</keyword>
<keyword evidence="4" id="KW-0472">Membrane</keyword>
<evidence type="ECO:0000256" key="2">
    <source>
        <dbReference type="ARBA" id="ARBA00023125"/>
    </source>
</evidence>
<dbReference type="PANTHER" id="PTHR30514">
    <property type="entry name" value="GLUCOKINASE"/>
    <property type="match status" value="1"/>
</dbReference>
<proteinExistence type="predicted"/>
<evidence type="ECO:0000256" key="4">
    <source>
        <dbReference type="SAM" id="Phobius"/>
    </source>
</evidence>
<keyword evidence="3" id="KW-0804">Transcription</keyword>
<evidence type="ECO:0000259" key="5">
    <source>
        <dbReference type="PROSITE" id="PS51071"/>
    </source>
</evidence>
<dbReference type="GO" id="GO:1901135">
    <property type="term" value="P:carbohydrate derivative metabolic process"/>
    <property type="evidence" value="ECO:0007669"/>
    <property type="project" value="InterPro"/>
</dbReference>
<feature type="domain" description="SIS" evidence="6">
    <location>
        <begin position="127"/>
        <end position="272"/>
    </location>
</feature>
<evidence type="ECO:0000256" key="1">
    <source>
        <dbReference type="ARBA" id="ARBA00023015"/>
    </source>
</evidence>
<accession>A0A0R2BIB5</accession>
<feature type="domain" description="HTH rpiR-type" evidence="5">
    <location>
        <begin position="5"/>
        <end position="81"/>
    </location>
</feature>
<organism evidence="7 8">
    <name type="scientific">Lapidilactobacillus dextrinicus DSM 20335</name>
    <dbReference type="NCBI Taxonomy" id="1423738"/>
    <lineage>
        <taxon>Bacteria</taxon>
        <taxon>Bacillati</taxon>
        <taxon>Bacillota</taxon>
        <taxon>Bacilli</taxon>
        <taxon>Lactobacillales</taxon>
        <taxon>Lactobacillaceae</taxon>
        <taxon>Lapidilactobacillus</taxon>
    </lineage>
</organism>
<dbReference type="SUPFAM" id="SSF46689">
    <property type="entry name" value="Homeodomain-like"/>
    <property type="match status" value="1"/>
</dbReference>
<dbReference type="InterPro" id="IPR047640">
    <property type="entry name" value="RpiR-like"/>
</dbReference>
<keyword evidence="4" id="KW-1133">Transmembrane helix</keyword>
<dbReference type="InterPro" id="IPR035472">
    <property type="entry name" value="RpiR-like_SIS"/>
</dbReference>
<dbReference type="Proteomes" id="UP000051813">
    <property type="component" value="Unassembled WGS sequence"/>
</dbReference>
<evidence type="ECO:0000313" key="7">
    <source>
        <dbReference type="EMBL" id="KRM79057.1"/>
    </source>
</evidence>
<evidence type="ECO:0000313" key="8">
    <source>
        <dbReference type="Proteomes" id="UP000051813"/>
    </source>
</evidence>
<dbReference type="PROSITE" id="PS51464">
    <property type="entry name" value="SIS"/>
    <property type="match status" value="1"/>
</dbReference>
<dbReference type="GO" id="GO:0003700">
    <property type="term" value="F:DNA-binding transcription factor activity"/>
    <property type="evidence" value="ECO:0007669"/>
    <property type="project" value="InterPro"/>
</dbReference>
<dbReference type="STRING" id="1423738.FC84_GL000215"/>
<dbReference type="PANTHER" id="PTHR30514:SF10">
    <property type="entry name" value="MURR_RPIR FAMILY TRANSCRIPTIONAL REGULATOR"/>
    <property type="match status" value="1"/>
</dbReference>
<dbReference type="Gene3D" id="1.10.10.10">
    <property type="entry name" value="Winged helix-like DNA-binding domain superfamily/Winged helix DNA-binding domain"/>
    <property type="match status" value="1"/>
</dbReference>
<keyword evidence="4" id="KW-0812">Transmembrane</keyword>
<dbReference type="InterPro" id="IPR001347">
    <property type="entry name" value="SIS_dom"/>
</dbReference>
<keyword evidence="1" id="KW-0805">Transcription regulation</keyword>
<dbReference type="InterPro" id="IPR036388">
    <property type="entry name" value="WH-like_DNA-bd_sf"/>
</dbReference>
<dbReference type="GO" id="GO:0097367">
    <property type="term" value="F:carbohydrate derivative binding"/>
    <property type="evidence" value="ECO:0007669"/>
    <property type="project" value="InterPro"/>
</dbReference>
<dbReference type="SUPFAM" id="SSF53697">
    <property type="entry name" value="SIS domain"/>
    <property type="match status" value="1"/>
</dbReference>
<feature type="transmembrane region" description="Helical" evidence="4">
    <location>
        <begin position="242"/>
        <end position="263"/>
    </location>
</feature>
<reference evidence="7 8" key="1">
    <citation type="journal article" date="2015" name="Genome Announc.">
        <title>Expanding the biotechnology potential of lactobacilli through comparative genomics of 213 strains and associated genera.</title>
        <authorList>
            <person name="Sun Z."/>
            <person name="Harris H.M."/>
            <person name="McCann A."/>
            <person name="Guo C."/>
            <person name="Argimon S."/>
            <person name="Zhang W."/>
            <person name="Yang X."/>
            <person name="Jeffery I.B."/>
            <person name="Cooney J.C."/>
            <person name="Kagawa T.F."/>
            <person name="Liu W."/>
            <person name="Song Y."/>
            <person name="Salvetti E."/>
            <person name="Wrobel A."/>
            <person name="Rasinkangas P."/>
            <person name="Parkhill J."/>
            <person name="Rea M.C."/>
            <person name="O'Sullivan O."/>
            <person name="Ritari J."/>
            <person name="Douillard F.P."/>
            <person name="Paul Ross R."/>
            <person name="Yang R."/>
            <person name="Briner A.E."/>
            <person name="Felis G.E."/>
            <person name="de Vos W.M."/>
            <person name="Barrangou R."/>
            <person name="Klaenhammer T.R."/>
            <person name="Caufield P.W."/>
            <person name="Cui Y."/>
            <person name="Zhang H."/>
            <person name="O'Toole P.W."/>
        </authorList>
    </citation>
    <scope>NUCLEOTIDE SEQUENCE [LARGE SCALE GENOMIC DNA]</scope>
    <source>
        <strain evidence="7 8">DSM 20335</strain>
    </source>
</reference>